<name>A0AA35YDB3_LACSI</name>
<accession>A0AA35YDB3</accession>
<evidence type="ECO:0000313" key="2">
    <source>
        <dbReference type="Proteomes" id="UP001177003"/>
    </source>
</evidence>
<organism evidence="1 2">
    <name type="scientific">Lactuca saligna</name>
    <name type="common">Willowleaf lettuce</name>
    <dbReference type="NCBI Taxonomy" id="75948"/>
    <lineage>
        <taxon>Eukaryota</taxon>
        <taxon>Viridiplantae</taxon>
        <taxon>Streptophyta</taxon>
        <taxon>Embryophyta</taxon>
        <taxon>Tracheophyta</taxon>
        <taxon>Spermatophyta</taxon>
        <taxon>Magnoliopsida</taxon>
        <taxon>eudicotyledons</taxon>
        <taxon>Gunneridae</taxon>
        <taxon>Pentapetalae</taxon>
        <taxon>asterids</taxon>
        <taxon>campanulids</taxon>
        <taxon>Asterales</taxon>
        <taxon>Asteraceae</taxon>
        <taxon>Cichorioideae</taxon>
        <taxon>Cichorieae</taxon>
        <taxon>Lactucinae</taxon>
        <taxon>Lactuca</taxon>
    </lineage>
</organism>
<keyword evidence="2" id="KW-1185">Reference proteome</keyword>
<gene>
    <name evidence="1" type="ORF">LSALG_LOCUS11798</name>
</gene>
<dbReference type="Proteomes" id="UP001177003">
    <property type="component" value="Chromosome 2"/>
</dbReference>
<proteinExistence type="predicted"/>
<dbReference type="AlphaFoldDB" id="A0AA35YDB3"/>
<sequence>MKEFVDLKMVELKTEMAKEVEKIEKNYYVLHGKFDVILDVIAKMVEYNTSYLTKLDVKTEPHSQFISSIEANLKVELAPILELVLLLPTNAPPTKHVSQGERKDVEALDL</sequence>
<reference evidence="1" key="1">
    <citation type="submission" date="2023-04" db="EMBL/GenBank/DDBJ databases">
        <authorList>
            <person name="Vijverberg K."/>
            <person name="Xiong W."/>
            <person name="Schranz E."/>
        </authorList>
    </citation>
    <scope>NUCLEOTIDE SEQUENCE</scope>
</reference>
<dbReference type="EMBL" id="OX465078">
    <property type="protein sequence ID" value="CAI9271532.1"/>
    <property type="molecule type" value="Genomic_DNA"/>
</dbReference>
<protein>
    <submittedName>
        <fullName evidence="1">Uncharacterized protein</fullName>
    </submittedName>
</protein>
<evidence type="ECO:0000313" key="1">
    <source>
        <dbReference type="EMBL" id="CAI9271532.1"/>
    </source>
</evidence>